<organism evidence="7 8">
    <name type="scientific">Arthrobacter mobilis</name>
    <dbReference type="NCBI Taxonomy" id="2724944"/>
    <lineage>
        <taxon>Bacteria</taxon>
        <taxon>Bacillati</taxon>
        <taxon>Actinomycetota</taxon>
        <taxon>Actinomycetes</taxon>
        <taxon>Micrococcales</taxon>
        <taxon>Micrococcaceae</taxon>
        <taxon>Arthrobacter</taxon>
    </lineage>
</organism>
<feature type="active site" evidence="4">
    <location>
        <position position="179"/>
    </location>
</feature>
<dbReference type="GO" id="GO:0051287">
    <property type="term" value="F:NAD binding"/>
    <property type="evidence" value="ECO:0007669"/>
    <property type="project" value="InterPro"/>
</dbReference>
<dbReference type="AlphaFoldDB" id="A0A7X6K4A3"/>
<protein>
    <submittedName>
        <fullName evidence="7">NAD(P)-dependent oxidoreductase</fullName>
    </submittedName>
</protein>
<dbReference type="InterPro" id="IPR013328">
    <property type="entry name" value="6PGD_dom2"/>
</dbReference>
<dbReference type="Pfam" id="PF14833">
    <property type="entry name" value="NAD_binding_11"/>
    <property type="match status" value="1"/>
</dbReference>
<dbReference type="Pfam" id="PF03446">
    <property type="entry name" value="NAD_binding_2"/>
    <property type="match status" value="1"/>
</dbReference>
<dbReference type="InterPro" id="IPR006115">
    <property type="entry name" value="6PGDH_NADP-bd"/>
</dbReference>
<dbReference type="InterPro" id="IPR002204">
    <property type="entry name" value="3-OH-isobutyrate_DH-rel_CS"/>
</dbReference>
<evidence type="ECO:0000313" key="8">
    <source>
        <dbReference type="Proteomes" id="UP000544090"/>
    </source>
</evidence>
<evidence type="ECO:0000259" key="5">
    <source>
        <dbReference type="Pfam" id="PF03446"/>
    </source>
</evidence>
<dbReference type="RefSeq" id="WP_168485755.1">
    <property type="nucleotide sequence ID" value="NZ_JAAZSQ010000005.1"/>
</dbReference>
<sequence length="305" mass="31401">MSNPAPGAPLPSVGFIGLGNMGLPMSARLAAAGYPVTGFDLDPGARARLTDAGGTAVESAADAARGAAVVILMLPSSAVVESVLADPAMKEALAPGTIVVDMSSSEPMRTAQLAGQLKAQGLNMIDAPVSGGVKGAENGTLTIMAGGPDEEFEQVRPLLEVLGKPRHISSVVGAGHALKALNNLMSAAHLWVTSEAMLIGEAFGLDATAMLEAVNGSSGRSGSTENKWPNFIVPGTYDSGFGLRLMLKDMKIATGLAAEMGVPSLLSEAAVERWQQAAEDLPPTADHTEIARWLREKQPSRPAEL</sequence>
<keyword evidence="8" id="KW-1185">Reference proteome</keyword>
<name>A0A7X6K4A3_9MICC</name>
<dbReference type="Gene3D" id="1.10.1040.10">
    <property type="entry name" value="N-(1-d-carboxylethyl)-l-norvaline Dehydrogenase, domain 2"/>
    <property type="match status" value="1"/>
</dbReference>
<dbReference type="Proteomes" id="UP000544090">
    <property type="component" value="Unassembled WGS sequence"/>
</dbReference>
<dbReference type="GO" id="GO:0016616">
    <property type="term" value="F:oxidoreductase activity, acting on the CH-OH group of donors, NAD or NADP as acceptor"/>
    <property type="evidence" value="ECO:0007669"/>
    <property type="project" value="TreeGrafter"/>
</dbReference>
<dbReference type="GO" id="GO:0016054">
    <property type="term" value="P:organic acid catabolic process"/>
    <property type="evidence" value="ECO:0007669"/>
    <property type="project" value="UniProtKB-ARBA"/>
</dbReference>
<feature type="domain" description="6-phosphogluconate dehydrogenase NADP-binding" evidence="5">
    <location>
        <begin position="13"/>
        <end position="164"/>
    </location>
</feature>
<evidence type="ECO:0000256" key="4">
    <source>
        <dbReference type="PIRSR" id="PIRSR000103-1"/>
    </source>
</evidence>
<evidence type="ECO:0000256" key="1">
    <source>
        <dbReference type="ARBA" id="ARBA00009080"/>
    </source>
</evidence>
<dbReference type="PIRSF" id="PIRSF000103">
    <property type="entry name" value="HIBADH"/>
    <property type="match status" value="1"/>
</dbReference>
<keyword evidence="3" id="KW-0520">NAD</keyword>
<reference evidence="7 8" key="1">
    <citation type="submission" date="2020-04" db="EMBL/GenBank/DDBJ databases">
        <title>Arthrobacter sp. nov.</title>
        <authorList>
            <person name="Liu S."/>
        </authorList>
    </citation>
    <scope>NUCLEOTIDE SEQUENCE [LARGE SCALE GENOMIC DNA]</scope>
    <source>
        <strain evidence="7 8">E918</strain>
    </source>
</reference>
<dbReference type="GO" id="GO:0050661">
    <property type="term" value="F:NADP binding"/>
    <property type="evidence" value="ECO:0007669"/>
    <property type="project" value="InterPro"/>
</dbReference>
<dbReference type="InterPro" id="IPR036291">
    <property type="entry name" value="NAD(P)-bd_dom_sf"/>
</dbReference>
<dbReference type="InterPro" id="IPR008927">
    <property type="entry name" value="6-PGluconate_DH-like_C_sf"/>
</dbReference>
<gene>
    <name evidence="7" type="ORF">HGG74_07640</name>
</gene>
<dbReference type="InterPro" id="IPR029154">
    <property type="entry name" value="HIBADH-like_NADP-bd"/>
</dbReference>
<proteinExistence type="inferred from homology"/>
<keyword evidence="2" id="KW-0560">Oxidoreductase</keyword>
<accession>A0A7X6K4A3</accession>
<feature type="domain" description="3-hydroxyisobutyrate dehydrogenase-like NAD-binding" evidence="6">
    <location>
        <begin position="173"/>
        <end position="294"/>
    </location>
</feature>
<dbReference type="Gene3D" id="3.40.50.720">
    <property type="entry name" value="NAD(P)-binding Rossmann-like Domain"/>
    <property type="match status" value="1"/>
</dbReference>
<evidence type="ECO:0000256" key="2">
    <source>
        <dbReference type="ARBA" id="ARBA00023002"/>
    </source>
</evidence>
<dbReference type="PANTHER" id="PTHR22981:SF7">
    <property type="entry name" value="3-HYDROXYISOBUTYRATE DEHYDROGENASE, MITOCHONDRIAL"/>
    <property type="match status" value="1"/>
</dbReference>
<dbReference type="SUPFAM" id="SSF51735">
    <property type="entry name" value="NAD(P)-binding Rossmann-fold domains"/>
    <property type="match status" value="1"/>
</dbReference>
<dbReference type="SUPFAM" id="SSF48179">
    <property type="entry name" value="6-phosphogluconate dehydrogenase C-terminal domain-like"/>
    <property type="match status" value="1"/>
</dbReference>
<evidence type="ECO:0000259" key="6">
    <source>
        <dbReference type="Pfam" id="PF14833"/>
    </source>
</evidence>
<evidence type="ECO:0000313" key="7">
    <source>
        <dbReference type="EMBL" id="NKX54415.1"/>
    </source>
</evidence>
<comment type="caution">
    <text evidence="7">The sequence shown here is derived from an EMBL/GenBank/DDBJ whole genome shotgun (WGS) entry which is preliminary data.</text>
</comment>
<evidence type="ECO:0000256" key="3">
    <source>
        <dbReference type="ARBA" id="ARBA00023027"/>
    </source>
</evidence>
<comment type="similarity">
    <text evidence="1">Belongs to the HIBADH-related family.</text>
</comment>
<dbReference type="PROSITE" id="PS00895">
    <property type="entry name" value="3_HYDROXYISOBUT_DH"/>
    <property type="match status" value="1"/>
</dbReference>
<dbReference type="InterPro" id="IPR015815">
    <property type="entry name" value="HIBADH-related"/>
</dbReference>
<dbReference type="PANTHER" id="PTHR22981">
    <property type="entry name" value="3-HYDROXYISOBUTYRATE DEHYDROGENASE-RELATED"/>
    <property type="match status" value="1"/>
</dbReference>
<dbReference type="EMBL" id="JAAZSQ010000005">
    <property type="protein sequence ID" value="NKX54415.1"/>
    <property type="molecule type" value="Genomic_DNA"/>
</dbReference>